<keyword evidence="2" id="KW-1185">Reference proteome</keyword>
<reference evidence="1" key="2">
    <citation type="submission" date="2015-03" db="UniProtKB">
        <authorList>
            <consortium name="EnsemblPlants"/>
        </authorList>
    </citation>
    <scope>IDENTIFICATION</scope>
</reference>
<evidence type="ECO:0000313" key="2">
    <source>
        <dbReference type="Proteomes" id="UP000026960"/>
    </source>
</evidence>
<dbReference type="Gramene" id="OBART02G20180.1">
    <property type="protein sequence ID" value="OBART02G20180.1"/>
    <property type="gene ID" value="OBART02G20180"/>
</dbReference>
<reference evidence="1" key="1">
    <citation type="journal article" date="2009" name="Rice">
        <title>De Novo Next Generation Sequencing of Plant Genomes.</title>
        <authorList>
            <person name="Rounsley S."/>
            <person name="Marri P.R."/>
            <person name="Yu Y."/>
            <person name="He R."/>
            <person name="Sisneros N."/>
            <person name="Goicoechea J.L."/>
            <person name="Lee S.J."/>
            <person name="Angelova A."/>
            <person name="Kudrna D."/>
            <person name="Luo M."/>
            <person name="Affourtit J."/>
            <person name="Desany B."/>
            <person name="Knight J."/>
            <person name="Niazi F."/>
            <person name="Egholm M."/>
            <person name="Wing R.A."/>
        </authorList>
    </citation>
    <scope>NUCLEOTIDE SEQUENCE [LARGE SCALE GENOMIC DNA]</scope>
    <source>
        <strain evidence="1">cv. IRGC 105608</strain>
    </source>
</reference>
<dbReference type="AlphaFoldDB" id="A0A0D3F698"/>
<protein>
    <submittedName>
        <fullName evidence="1">Uncharacterized protein</fullName>
    </submittedName>
</protein>
<name>A0A0D3F698_9ORYZ</name>
<organism evidence="1">
    <name type="scientific">Oryza barthii</name>
    <dbReference type="NCBI Taxonomy" id="65489"/>
    <lineage>
        <taxon>Eukaryota</taxon>
        <taxon>Viridiplantae</taxon>
        <taxon>Streptophyta</taxon>
        <taxon>Embryophyta</taxon>
        <taxon>Tracheophyta</taxon>
        <taxon>Spermatophyta</taxon>
        <taxon>Magnoliopsida</taxon>
        <taxon>Liliopsida</taxon>
        <taxon>Poales</taxon>
        <taxon>Poaceae</taxon>
        <taxon>BOP clade</taxon>
        <taxon>Oryzoideae</taxon>
        <taxon>Oryzeae</taxon>
        <taxon>Oryzinae</taxon>
        <taxon>Oryza</taxon>
    </lineage>
</organism>
<dbReference type="PaxDb" id="65489-OBART02G20180.1"/>
<accession>A0A0D3F698</accession>
<evidence type="ECO:0000313" key="1">
    <source>
        <dbReference type="EnsemblPlants" id="OBART02G20180.1"/>
    </source>
</evidence>
<sequence length="147" mass="16080">MAAMVEGHHPADGASSSAVVCGGGEGVWRRGRRSPGAGAPSMVGTIVGGGLCRIAEGTMLLTNDDLSWNRGRKPCRAIWPTDNDDAVWRRSPPWRRCFSIPLSFPYHFLRVKTLLWFRTSGGGDPRRILLRGTALEKPFLLGMDEAF</sequence>
<dbReference type="EnsemblPlants" id="OBART02G20180.1">
    <property type="protein sequence ID" value="OBART02G20180.1"/>
    <property type="gene ID" value="OBART02G20180"/>
</dbReference>
<dbReference type="Proteomes" id="UP000026960">
    <property type="component" value="Chromosome 2"/>
</dbReference>
<proteinExistence type="predicted"/>
<dbReference type="HOGENOM" id="CLU_1799406_0_0_1"/>